<protein>
    <submittedName>
        <fullName evidence="1">Uncharacterized protein</fullName>
    </submittedName>
</protein>
<sequence length="37" mass="3962">MFKDNHLGFANFTEVDVVTATHFVRGGGCQSGKCNSS</sequence>
<proteinExistence type="predicted"/>
<reference evidence="1" key="2">
    <citation type="journal article" date="2015" name="Fish Shellfish Immunol.">
        <title>Early steps in the European eel (Anguilla anguilla)-Vibrio vulnificus interaction in the gills: Role of the RtxA13 toxin.</title>
        <authorList>
            <person name="Callol A."/>
            <person name="Pajuelo D."/>
            <person name="Ebbesson L."/>
            <person name="Teles M."/>
            <person name="MacKenzie S."/>
            <person name="Amaro C."/>
        </authorList>
    </citation>
    <scope>NUCLEOTIDE SEQUENCE</scope>
</reference>
<dbReference type="EMBL" id="GBXM01004336">
    <property type="protein sequence ID" value="JAI04242.1"/>
    <property type="molecule type" value="Transcribed_RNA"/>
</dbReference>
<reference evidence="1" key="1">
    <citation type="submission" date="2014-11" db="EMBL/GenBank/DDBJ databases">
        <authorList>
            <person name="Amaro Gonzalez C."/>
        </authorList>
    </citation>
    <scope>NUCLEOTIDE SEQUENCE</scope>
</reference>
<evidence type="ECO:0000313" key="1">
    <source>
        <dbReference type="EMBL" id="JAI04242.1"/>
    </source>
</evidence>
<name>A0A0E9XPC2_ANGAN</name>
<dbReference type="AlphaFoldDB" id="A0A0E9XPC2"/>
<organism evidence="1">
    <name type="scientific">Anguilla anguilla</name>
    <name type="common">European freshwater eel</name>
    <name type="synonym">Muraena anguilla</name>
    <dbReference type="NCBI Taxonomy" id="7936"/>
    <lineage>
        <taxon>Eukaryota</taxon>
        <taxon>Metazoa</taxon>
        <taxon>Chordata</taxon>
        <taxon>Craniata</taxon>
        <taxon>Vertebrata</taxon>
        <taxon>Euteleostomi</taxon>
        <taxon>Actinopterygii</taxon>
        <taxon>Neopterygii</taxon>
        <taxon>Teleostei</taxon>
        <taxon>Anguilliformes</taxon>
        <taxon>Anguillidae</taxon>
        <taxon>Anguilla</taxon>
    </lineage>
</organism>
<accession>A0A0E9XPC2</accession>